<organism evidence="7 8">
    <name type="scientific">Thetidibacter halocola</name>
    <dbReference type="NCBI Taxonomy" id="2827239"/>
    <lineage>
        <taxon>Bacteria</taxon>
        <taxon>Pseudomonadati</taxon>
        <taxon>Pseudomonadota</taxon>
        <taxon>Alphaproteobacteria</taxon>
        <taxon>Rhodobacterales</taxon>
        <taxon>Roseobacteraceae</taxon>
        <taxon>Thetidibacter</taxon>
    </lineage>
</organism>
<comment type="function">
    <text evidence="6">Specifically methylates the N7 position of guanine in position 527 of 16S rRNA.</text>
</comment>
<keyword evidence="3 6" id="KW-0489">Methyltransferase</keyword>
<dbReference type="HAMAP" id="MF_00074">
    <property type="entry name" value="16SrRNA_methyltr_G"/>
    <property type="match status" value="1"/>
</dbReference>
<dbReference type="EC" id="2.1.1.170" evidence="6"/>
<dbReference type="Gene3D" id="3.40.50.150">
    <property type="entry name" value="Vaccinia Virus protein VP39"/>
    <property type="match status" value="1"/>
</dbReference>
<reference evidence="7" key="1">
    <citation type="submission" date="2021-04" db="EMBL/GenBank/DDBJ databases">
        <authorList>
            <person name="Yoon J."/>
        </authorList>
    </citation>
    <scope>NUCLEOTIDE SEQUENCE</scope>
    <source>
        <strain evidence="7">KMU-90</strain>
    </source>
</reference>
<feature type="binding site" evidence="6">
    <location>
        <position position="137"/>
    </location>
    <ligand>
        <name>S-adenosyl-L-methionine</name>
        <dbReference type="ChEBI" id="CHEBI:59789"/>
    </ligand>
</feature>
<accession>A0A8J7WE50</accession>
<evidence type="ECO:0000256" key="5">
    <source>
        <dbReference type="ARBA" id="ARBA00022691"/>
    </source>
</evidence>
<sequence>MHDVLRELDVSRETSERLARYADLLEKWSQKINLVSPTTLSEADVRHFADSAQLLTLVHPENGKWVDLGSGAGFPGLVVATIAAERHPALHVIMIESDQRKCVFLRTVIRELGLEARVLTERIERVEPQQAQYISARALAPLDDLLPLVHRHCAPGCVALLPKGATWKKEVEKARGQWRFSLASHKSRTDPGAVILEIGDIAHA</sequence>
<dbReference type="RefSeq" id="WP_212535441.1">
    <property type="nucleotide sequence ID" value="NZ_JAGTUU010000002.1"/>
</dbReference>
<name>A0A8J7WE50_9RHOB</name>
<feature type="binding site" evidence="6">
    <location>
        <position position="74"/>
    </location>
    <ligand>
        <name>S-adenosyl-L-methionine</name>
        <dbReference type="ChEBI" id="CHEBI:59789"/>
    </ligand>
</feature>
<dbReference type="InterPro" id="IPR029063">
    <property type="entry name" value="SAM-dependent_MTases_sf"/>
</dbReference>
<comment type="catalytic activity">
    <reaction evidence="6">
        <text>guanosine(527) in 16S rRNA + S-adenosyl-L-methionine = N(7)-methylguanosine(527) in 16S rRNA + S-adenosyl-L-homocysteine</text>
        <dbReference type="Rhea" id="RHEA:42732"/>
        <dbReference type="Rhea" id="RHEA-COMP:10209"/>
        <dbReference type="Rhea" id="RHEA-COMP:10210"/>
        <dbReference type="ChEBI" id="CHEBI:57856"/>
        <dbReference type="ChEBI" id="CHEBI:59789"/>
        <dbReference type="ChEBI" id="CHEBI:74269"/>
        <dbReference type="ChEBI" id="CHEBI:74480"/>
        <dbReference type="EC" id="2.1.1.170"/>
    </reaction>
</comment>
<evidence type="ECO:0000256" key="6">
    <source>
        <dbReference type="HAMAP-Rule" id="MF_00074"/>
    </source>
</evidence>
<dbReference type="SUPFAM" id="SSF53335">
    <property type="entry name" value="S-adenosyl-L-methionine-dependent methyltransferases"/>
    <property type="match status" value="1"/>
</dbReference>
<keyword evidence="4 6" id="KW-0808">Transferase</keyword>
<comment type="caution">
    <text evidence="7">The sequence shown here is derived from an EMBL/GenBank/DDBJ whole genome shotgun (WGS) entry which is preliminary data.</text>
</comment>
<evidence type="ECO:0000256" key="2">
    <source>
        <dbReference type="ARBA" id="ARBA00022552"/>
    </source>
</evidence>
<evidence type="ECO:0000256" key="3">
    <source>
        <dbReference type="ARBA" id="ARBA00022603"/>
    </source>
</evidence>
<keyword evidence="8" id="KW-1185">Reference proteome</keyword>
<proteinExistence type="inferred from homology"/>
<evidence type="ECO:0000256" key="4">
    <source>
        <dbReference type="ARBA" id="ARBA00022679"/>
    </source>
</evidence>
<dbReference type="Proteomes" id="UP000681356">
    <property type="component" value="Unassembled WGS sequence"/>
</dbReference>
<dbReference type="NCBIfam" id="TIGR00138">
    <property type="entry name" value="rsmG_gidB"/>
    <property type="match status" value="1"/>
</dbReference>
<dbReference type="InterPro" id="IPR003682">
    <property type="entry name" value="rRNA_ssu_MeTfrase_G"/>
</dbReference>
<dbReference type="PANTHER" id="PTHR31760">
    <property type="entry name" value="S-ADENOSYL-L-METHIONINE-DEPENDENT METHYLTRANSFERASES SUPERFAMILY PROTEIN"/>
    <property type="match status" value="1"/>
</dbReference>
<comment type="caution">
    <text evidence="6">Lacks conserved residue(s) required for the propagation of feature annotation.</text>
</comment>
<comment type="subcellular location">
    <subcellularLocation>
        <location evidence="6">Cytoplasm</location>
    </subcellularLocation>
</comment>
<comment type="similarity">
    <text evidence="6">Belongs to the methyltransferase superfamily. RNA methyltransferase RsmG family.</text>
</comment>
<evidence type="ECO:0000313" key="7">
    <source>
        <dbReference type="EMBL" id="MBS0123463.1"/>
    </source>
</evidence>
<evidence type="ECO:0000313" key="8">
    <source>
        <dbReference type="Proteomes" id="UP000681356"/>
    </source>
</evidence>
<dbReference type="AlphaFoldDB" id="A0A8J7WE50"/>
<dbReference type="GO" id="GO:0070043">
    <property type="term" value="F:rRNA (guanine-N7-)-methyltransferase activity"/>
    <property type="evidence" value="ECO:0007669"/>
    <property type="project" value="UniProtKB-UniRule"/>
</dbReference>
<dbReference type="EMBL" id="JAGTUU010000002">
    <property type="protein sequence ID" value="MBS0123463.1"/>
    <property type="molecule type" value="Genomic_DNA"/>
</dbReference>
<dbReference type="PANTHER" id="PTHR31760:SF0">
    <property type="entry name" value="S-ADENOSYL-L-METHIONINE-DEPENDENT METHYLTRANSFERASES SUPERFAMILY PROTEIN"/>
    <property type="match status" value="1"/>
</dbReference>
<dbReference type="GO" id="GO:0005829">
    <property type="term" value="C:cytosol"/>
    <property type="evidence" value="ECO:0007669"/>
    <property type="project" value="TreeGrafter"/>
</dbReference>
<keyword evidence="5 6" id="KW-0949">S-adenosyl-L-methionine</keyword>
<gene>
    <name evidence="6 7" type="primary">rsmG</name>
    <name evidence="7" type="ORF">KB874_04900</name>
</gene>
<feature type="binding site" evidence="6">
    <location>
        <position position="69"/>
    </location>
    <ligand>
        <name>S-adenosyl-L-methionine</name>
        <dbReference type="ChEBI" id="CHEBI:59789"/>
    </ligand>
</feature>
<feature type="binding site" evidence="6">
    <location>
        <begin position="123"/>
        <end position="124"/>
    </location>
    <ligand>
        <name>S-adenosyl-L-methionine</name>
        <dbReference type="ChEBI" id="CHEBI:59789"/>
    </ligand>
</feature>
<keyword evidence="2 6" id="KW-0698">rRNA processing</keyword>
<evidence type="ECO:0000256" key="1">
    <source>
        <dbReference type="ARBA" id="ARBA00022490"/>
    </source>
</evidence>
<dbReference type="Pfam" id="PF02527">
    <property type="entry name" value="GidB"/>
    <property type="match status" value="1"/>
</dbReference>
<protein>
    <recommendedName>
        <fullName evidence="6">Ribosomal RNA small subunit methyltransferase G</fullName>
        <ecNumber evidence="6">2.1.1.170</ecNumber>
    </recommendedName>
    <alternativeName>
        <fullName evidence="6">16S rRNA 7-methylguanosine methyltransferase</fullName>
        <shortName evidence="6">16S rRNA m7G methyltransferase</shortName>
    </alternativeName>
</protein>
<keyword evidence="1 6" id="KW-0963">Cytoplasm</keyword>
<dbReference type="PIRSF" id="PIRSF003078">
    <property type="entry name" value="GidB"/>
    <property type="match status" value="1"/>
</dbReference>